<accession>A8HYV4</accession>
<reference evidence="1 2" key="6">
    <citation type="journal article" date="2011" name="Appl. Environ. Microbiol.">
        <title>Involvement of the azorhizobial chromosome partition gene (parA) in the onset of bacteroid differentiation during Sesbania rostrata stem nodule development.</title>
        <authorList>
            <person name="Liu CT."/>
            <person name="Lee KB."/>
            <person name="Wang YS."/>
            <person name="Peng MH."/>
            <person name="Lee KT."/>
            <person name="Suzuki S."/>
            <person name="Suzuki T."/>
            <person name="Oyaizu H."/>
        </authorList>
    </citation>
    <scope>NUCLEOTIDE SEQUENCE [LARGE SCALE GENOMIC DNA]</scope>
    <source>
        <strain evidence="2">ATCC 43989 / DSM 5975 / JCM 20966 / LMG 6465 / NBRC 14845 / NCIMB 13405 / ORS 571</strain>
    </source>
</reference>
<reference evidence="1 2" key="4">
    <citation type="journal article" date="2009" name="Appl. Environ. Microbiol.">
        <title>Comparative genome-wide transcriptional profiling of Azorhizobium caulinodans ORS571 grown under free-living and symbiotic conditions.</title>
        <authorList>
            <person name="Tsukada S."/>
            <person name="Aono T."/>
            <person name="Akiba N."/>
            <person name="Lee KB."/>
            <person name="Liu CT."/>
            <person name="Toyazaki H."/>
            <person name="Oyaizu H."/>
        </authorList>
    </citation>
    <scope>NUCLEOTIDE SEQUENCE [LARGE SCALE GENOMIC DNA]</scope>
    <source>
        <strain evidence="2">ATCC 43989 / DSM 5975 / JCM 20966 / LMG 6465 / NBRC 14845 / NCIMB 13405 / ORS 571</strain>
    </source>
</reference>
<dbReference type="AlphaFoldDB" id="A8HYV4"/>
<keyword evidence="1" id="KW-0808">Transferase</keyword>
<dbReference type="eggNOG" id="COG0438">
    <property type="taxonomic scope" value="Bacteria"/>
</dbReference>
<dbReference type="RefSeq" id="WP_012173023.1">
    <property type="nucleotide sequence ID" value="NC_009937.1"/>
</dbReference>
<keyword evidence="2" id="KW-1185">Reference proteome</keyword>
<proteinExistence type="predicted"/>
<dbReference type="KEGG" id="azc:AZC_4504"/>
<dbReference type="Gene3D" id="3.40.50.2000">
    <property type="entry name" value="Glycogen Phosphorylase B"/>
    <property type="match status" value="1"/>
</dbReference>
<reference evidence="1 2" key="1">
    <citation type="journal article" date="2007" name="Appl. Environ. Microbiol.">
        <title>Rhizobial factors required for stem nodule maturation and maintenance in Sesbania rostrata-Azorhizobium caulinodans ORS571 symbiosis.</title>
        <authorList>
            <person name="Suzuki S."/>
            <person name="Aono T."/>
            <person name="Lee KB."/>
            <person name="Suzuki T."/>
            <person name="Liu CT."/>
            <person name="Miwa H."/>
            <person name="Wakao S."/>
            <person name="Iki T."/>
            <person name="Oyaizu H."/>
        </authorList>
    </citation>
    <scope>NUCLEOTIDE SEQUENCE [LARGE SCALE GENOMIC DNA]</scope>
    <source>
        <strain evidence="2">ATCC 43989 / DSM 5975 / JCM 20966 / LMG 6465 / NBRC 14845 / NCIMB 13405 / ORS 571</strain>
    </source>
</reference>
<protein>
    <submittedName>
        <fullName evidence="1">Putative glycosyltransferase</fullName>
    </submittedName>
</protein>
<dbReference type="Pfam" id="PF13692">
    <property type="entry name" value="Glyco_trans_1_4"/>
    <property type="match status" value="1"/>
</dbReference>
<reference evidence="1 2" key="5">
    <citation type="journal article" date="2010" name="Appl. Environ. Microbiol.">
        <title>phrR-like gene praR of Azorhizobium caulinodans ORS571 is essential for symbiosis with Sesbania rostrata and is involved in expression of reb genes.</title>
        <authorList>
            <person name="Akiba N."/>
            <person name="Aono T."/>
            <person name="Toyazaki H."/>
            <person name="Sato S."/>
            <person name="Oyaizu H."/>
        </authorList>
    </citation>
    <scope>NUCLEOTIDE SEQUENCE [LARGE SCALE GENOMIC DNA]</scope>
    <source>
        <strain evidence="2">ATCC 43989 / DSM 5975 / JCM 20966 / LMG 6465 / NBRC 14845 / NCIMB 13405 / ORS 571</strain>
    </source>
</reference>
<dbReference type="HOGENOM" id="CLU_688211_0_0_5"/>
<dbReference type="GO" id="GO:0016740">
    <property type="term" value="F:transferase activity"/>
    <property type="evidence" value="ECO:0007669"/>
    <property type="project" value="UniProtKB-KW"/>
</dbReference>
<sequence>MRVLYFTIVPLMDDSNGGNMCCRNHVRRLSQDPDIELFVLWAGEPAHVAGTAAFLAEIGVPFETVAFEEGDAHPRDGSPAALAEYAEVRAYHHPWELRALNQHHVQEAADRMIAAQGIDCVVADYLQSALFVDLGRRDVRTALVTLNREDSFYRDLISLGLTPHPPEAAEISHRRLVAFERATYARVGKVIAIGPPDMPTGEVRSPPAYITPYFDPRPEPWRHSGTRNCLFVGNIGHYPNRLAANWLTRELAPRLHGIAPDIRITIVGATPDQIPPEDRHPNLECLGIADAATVEALMRTADLMLCPVENDYGVKFKAVQALSYGIPLLASRQTMCGFPHLRNLPVIDLDRPEEAAAVIRHLLSVPETLKAVQQRQTAHQAAFIASQSDVWSRTLREIPA</sequence>
<evidence type="ECO:0000313" key="1">
    <source>
        <dbReference type="EMBL" id="BAF90502.1"/>
    </source>
</evidence>
<reference evidence="1 2" key="3">
    <citation type="journal article" date="2008" name="BMC Genomics">
        <title>The genome of the versatile nitrogen fixer Azorhizobium caulinodans ORS571.</title>
        <authorList>
            <person name="Lee KB."/>
            <person name="Backer P.D."/>
            <person name="Aono T."/>
            <person name="Liu CT."/>
            <person name="Suzuki S."/>
            <person name="Suzuki T."/>
            <person name="Kaneko T."/>
            <person name="Yamada M."/>
            <person name="Tabata S."/>
            <person name="Kupfer D.M."/>
            <person name="Najar F.Z."/>
            <person name="Wiley G.B."/>
            <person name="Roe B."/>
            <person name="Binnewies T.T."/>
            <person name="Ussery D.W."/>
            <person name="D'Haeze W."/>
            <person name="Herder J.D."/>
            <person name="Gevers D."/>
            <person name="Vereecke D."/>
            <person name="Holsters M."/>
            <person name="Oyaizu H."/>
        </authorList>
    </citation>
    <scope>NUCLEOTIDE SEQUENCE [LARGE SCALE GENOMIC DNA]</scope>
    <source>
        <strain evidence="2">ATCC 43989 / DSM 5975 / JCM 20966 / LMG 6465 / NBRC 14845 / NCIMB 13405 / ORS 571</strain>
    </source>
</reference>
<name>A8HYV4_AZOC5</name>
<evidence type="ECO:0000313" key="2">
    <source>
        <dbReference type="Proteomes" id="UP000000270"/>
    </source>
</evidence>
<dbReference type="Proteomes" id="UP000000270">
    <property type="component" value="Chromosome"/>
</dbReference>
<dbReference type="SUPFAM" id="SSF53756">
    <property type="entry name" value="UDP-Glycosyltransferase/glycogen phosphorylase"/>
    <property type="match status" value="1"/>
</dbReference>
<reference evidence="2" key="2">
    <citation type="submission" date="2007-04" db="EMBL/GenBank/DDBJ databases">
        <title>Complete genome sequence of the nitrogen-fixing bacterium Azorhizobium caulinodans ORS571.</title>
        <authorList>
            <person name="Lee K.B."/>
            <person name="Backer P.D."/>
            <person name="Aono T."/>
            <person name="Liu C.T."/>
            <person name="Suzuki S."/>
            <person name="Suzuki T."/>
            <person name="Kaneko T."/>
            <person name="Yamada M."/>
            <person name="Tabata S."/>
            <person name="Kupfer D.M."/>
            <person name="Najar F.Z."/>
            <person name="Wiley G.B."/>
            <person name="Roe B."/>
            <person name="Binnewies T."/>
            <person name="Ussery D."/>
            <person name="Vereecke D."/>
            <person name="Gevers D."/>
            <person name="Holsters M."/>
            <person name="Oyaizu H."/>
        </authorList>
    </citation>
    <scope>NUCLEOTIDE SEQUENCE [LARGE SCALE GENOMIC DNA]</scope>
    <source>
        <strain evidence="2">ATCC 43989 / DSM 5975 / JCM 20966 / LMG 6465 / NBRC 14845 / NCIMB 13405 / ORS 571</strain>
    </source>
</reference>
<organism evidence="1 2">
    <name type="scientific">Azorhizobium caulinodans (strain ATCC 43989 / DSM 5975 / JCM 20966 / LMG 6465 / NBRC 14845 / NCIMB 13405 / ORS 571)</name>
    <dbReference type="NCBI Taxonomy" id="438753"/>
    <lineage>
        <taxon>Bacteria</taxon>
        <taxon>Pseudomonadati</taxon>
        <taxon>Pseudomonadota</taxon>
        <taxon>Alphaproteobacteria</taxon>
        <taxon>Hyphomicrobiales</taxon>
        <taxon>Xanthobacteraceae</taxon>
        <taxon>Azorhizobium</taxon>
    </lineage>
</organism>
<dbReference type="EMBL" id="AP009384">
    <property type="protein sequence ID" value="BAF90502.1"/>
    <property type="molecule type" value="Genomic_DNA"/>
</dbReference>
<gene>
    <name evidence="1" type="ordered locus">AZC_4504</name>
</gene>
<dbReference type="STRING" id="438753.AZC_4504"/>